<evidence type="ECO:0000256" key="3">
    <source>
        <dbReference type="ARBA" id="ARBA00023125"/>
    </source>
</evidence>
<dbReference type="AlphaFoldDB" id="A0A1E7W8W9"/>
<dbReference type="InterPro" id="IPR036388">
    <property type="entry name" value="WH-like_DNA-bd_sf"/>
</dbReference>
<evidence type="ECO:0000313" key="7">
    <source>
        <dbReference type="Proteomes" id="UP000175989"/>
    </source>
</evidence>
<dbReference type="PANTHER" id="PTHR30537:SF20">
    <property type="entry name" value="TRANSCRIPTIONAL REGULATORY PROTEIN"/>
    <property type="match status" value="1"/>
</dbReference>
<keyword evidence="4" id="KW-0804">Transcription</keyword>
<dbReference type="GO" id="GO:0006351">
    <property type="term" value="P:DNA-templated transcription"/>
    <property type="evidence" value="ECO:0007669"/>
    <property type="project" value="TreeGrafter"/>
</dbReference>
<dbReference type="GO" id="GO:0003700">
    <property type="term" value="F:DNA-binding transcription factor activity"/>
    <property type="evidence" value="ECO:0007669"/>
    <property type="project" value="InterPro"/>
</dbReference>
<dbReference type="PROSITE" id="PS50931">
    <property type="entry name" value="HTH_LYSR"/>
    <property type="match status" value="1"/>
</dbReference>
<reference evidence="7" key="1">
    <citation type="journal article" date="2016" name="Front. Microbiol.">
        <title>Molecular Keys to the Janthinobacterium and Duganella spp. Interaction with the Plant Pathogen Fusarium graminearum.</title>
        <authorList>
            <person name="Haack F.S."/>
            <person name="Poehlein A."/>
            <person name="Kroger C."/>
            <person name="Voigt C.A."/>
            <person name="Piepenbring M."/>
            <person name="Bode H.B."/>
            <person name="Daniel R."/>
            <person name="Schafer W."/>
            <person name="Streit W.R."/>
        </authorList>
    </citation>
    <scope>NUCLEOTIDE SEQUENCE [LARGE SCALE GENOMIC DNA]</scope>
    <source>
        <strain evidence="7">T54</strain>
    </source>
</reference>
<comment type="similarity">
    <text evidence="1">Belongs to the LysR transcriptional regulatory family.</text>
</comment>
<keyword evidence="7" id="KW-1185">Reference proteome</keyword>
<gene>
    <name evidence="6" type="primary">dmlR_17</name>
    <name evidence="6" type="ORF">DUPY_49500</name>
</gene>
<dbReference type="SUPFAM" id="SSF53850">
    <property type="entry name" value="Periplasmic binding protein-like II"/>
    <property type="match status" value="1"/>
</dbReference>
<evidence type="ECO:0000259" key="5">
    <source>
        <dbReference type="PROSITE" id="PS50931"/>
    </source>
</evidence>
<dbReference type="Gene3D" id="1.10.10.10">
    <property type="entry name" value="Winged helix-like DNA-binding domain superfamily/Winged helix DNA-binding domain"/>
    <property type="match status" value="1"/>
</dbReference>
<evidence type="ECO:0000256" key="1">
    <source>
        <dbReference type="ARBA" id="ARBA00009437"/>
    </source>
</evidence>
<dbReference type="PATRIC" id="fig|762836.4.peg.5089"/>
<proteinExistence type="inferred from homology"/>
<dbReference type="InterPro" id="IPR000847">
    <property type="entry name" value="LysR_HTH_N"/>
</dbReference>
<dbReference type="InterPro" id="IPR005119">
    <property type="entry name" value="LysR_subst-bd"/>
</dbReference>
<dbReference type="Pfam" id="PF00126">
    <property type="entry name" value="HTH_1"/>
    <property type="match status" value="1"/>
</dbReference>
<accession>A0A1E7W8W9</accession>
<name>A0A1E7W8W9_9BURK</name>
<sequence>MDINSDDLKTFITVIDSGTLSAASVHLGQTTSGVSRALSRLEDKLATSLLTRTTRRMELTEEGQLFLERARAILGAMEEAEETIRIRRQQPAGRLCVDAASPFMLHCVVPHVAEFRALYPEIRLELSSNDQITDLIEHRTDIAIRIGTLVDSRLHARALSASPLYVLASPGYLARHGTPRTPKDLAGHALLGFAQYEQGNNWPLQHATGNSLAITPSLSASSGETLRQLALAGQGIVCLADFMTRADLAAGRLVKVLEDSYTGYRQQIHAVYYRNTQLARRIGCFLDFLQQKL</sequence>
<dbReference type="InterPro" id="IPR036390">
    <property type="entry name" value="WH_DNA-bd_sf"/>
</dbReference>
<dbReference type="GO" id="GO:0043565">
    <property type="term" value="F:sequence-specific DNA binding"/>
    <property type="evidence" value="ECO:0007669"/>
    <property type="project" value="TreeGrafter"/>
</dbReference>
<dbReference type="PANTHER" id="PTHR30537">
    <property type="entry name" value="HTH-TYPE TRANSCRIPTIONAL REGULATOR"/>
    <property type="match status" value="1"/>
</dbReference>
<dbReference type="FunFam" id="1.10.10.10:FF:000001">
    <property type="entry name" value="LysR family transcriptional regulator"/>
    <property type="match status" value="1"/>
</dbReference>
<keyword evidence="2" id="KW-0805">Transcription regulation</keyword>
<protein>
    <submittedName>
        <fullName evidence="6">HTH-type transcriptional regulator DmlR</fullName>
    </submittedName>
</protein>
<evidence type="ECO:0000256" key="4">
    <source>
        <dbReference type="ARBA" id="ARBA00023163"/>
    </source>
</evidence>
<evidence type="ECO:0000256" key="2">
    <source>
        <dbReference type="ARBA" id="ARBA00023015"/>
    </source>
</evidence>
<dbReference type="SUPFAM" id="SSF46785">
    <property type="entry name" value="Winged helix' DNA-binding domain"/>
    <property type="match status" value="1"/>
</dbReference>
<feature type="domain" description="HTH lysR-type" evidence="5">
    <location>
        <begin position="1"/>
        <end position="60"/>
    </location>
</feature>
<dbReference type="Proteomes" id="UP000175989">
    <property type="component" value="Unassembled WGS sequence"/>
</dbReference>
<keyword evidence="3" id="KW-0238">DNA-binding</keyword>
<evidence type="ECO:0000313" key="6">
    <source>
        <dbReference type="EMBL" id="OEZ92689.1"/>
    </source>
</evidence>
<dbReference type="Pfam" id="PF03466">
    <property type="entry name" value="LysR_substrate"/>
    <property type="match status" value="1"/>
</dbReference>
<comment type="caution">
    <text evidence="6">The sequence shown here is derived from an EMBL/GenBank/DDBJ whole genome shotgun (WGS) entry which is preliminary data.</text>
</comment>
<dbReference type="Gene3D" id="3.40.190.10">
    <property type="entry name" value="Periplasmic binding protein-like II"/>
    <property type="match status" value="2"/>
</dbReference>
<dbReference type="EMBL" id="LROM01000147">
    <property type="protein sequence ID" value="OEZ92689.1"/>
    <property type="molecule type" value="Genomic_DNA"/>
</dbReference>
<dbReference type="InterPro" id="IPR058163">
    <property type="entry name" value="LysR-type_TF_proteobact-type"/>
</dbReference>
<dbReference type="RefSeq" id="WP_070251812.1">
    <property type="nucleotide sequence ID" value="NZ_LROM01000147.1"/>
</dbReference>
<organism evidence="6 7">
    <name type="scientific">Duganella phyllosphaerae</name>
    <dbReference type="NCBI Taxonomy" id="762836"/>
    <lineage>
        <taxon>Bacteria</taxon>
        <taxon>Pseudomonadati</taxon>
        <taxon>Pseudomonadota</taxon>
        <taxon>Betaproteobacteria</taxon>
        <taxon>Burkholderiales</taxon>
        <taxon>Oxalobacteraceae</taxon>
        <taxon>Telluria group</taxon>
        <taxon>Duganella</taxon>
    </lineage>
</organism>
<dbReference type="OrthoDB" id="9786526at2"/>